<keyword evidence="2" id="KW-1185">Reference proteome</keyword>
<proteinExistence type="predicted"/>
<comment type="caution">
    <text evidence="1">The sequence shown here is derived from an EMBL/GenBank/DDBJ whole genome shotgun (WGS) entry which is preliminary data.</text>
</comment>
<reference evidence="1 2" key="1">
    <citation type="journal article" date="2020" name="Cell">
        <title>Large-Scale Comparative Analyses of Tick Genomes Elucidate Their Genetic Diversity and Vector Capacities.</title>
        <authorList>
            <consortium name="Tick Genome and Microbiome Consortium (TIGMIC)"/>
            <person name="Jia N."/>
            <person name="Wang J."/>
            <person name="Shi W."/>
            <person name="Du L."/>
            <person name="Sun Y."/>
            <person name="Zhan W."/>
            <person name="Jiang J.F."/>
            <person name="Wang Q."/>
            <person name="Zhang B."/>
            <person name="Ji P."/>
            <person name="Bell-Sakyi L."/>
            <person name="Cui X.M."/>
            <person name="Yuan T.T."/>
            <person name="Jiang B.G."/>
            <person name="Yang W.F."/>
            <person name="Lam T.T."/>
            <person name="Chang Q.C."/>
            <person name="Ding S.J."/>
            <person name="Wang X.J."/>
            <person name="Zhu J.G."/>
            <person name="Ruan X.D."/>
            <person name="Zhao L."/>
            <person name="Wei J.T."/>
            <person name="Ye R.Z."/>
            <person name="Que T.C."/>
            <person name="Du C.H."/>
            <person name="Zhou Y.H."/>
            <person name="Cheng J.X."/>
            <person name="Dai P.F."/>
            <person name="Guo W.B."/>
            <person name="Han X.H."/>
            <person name="Huang E.J."/>
            <person name="Li L.F."/>
            <person name="Wei W."/>
            <person name="Gao Y.C."/>
            <person name="Liu J.Z."/>
            <person name="Shao H.Z."/>
            <person name="Wang X."/>
            <person name="Wang C.C."/>
            <person name="Yang T.C."/>
            <person name="Huo Q.B."/>
            <person name="Li W."/>
            <person name="Chen H.Y."/>
            <person name="Chen S.E."/>
            <person name="Zhou L.G."/>
            <person name="Ni X.B."/>
            <person name="Tian J.H."/>
            <person name="Sheng Y."/>
            <person name="Liu T."/>
            <person name="Pan Y.S."/>
            <person name="Xia L.Y."/>
            <person name="Li J."/>
            <person name="Zhao F."/>
            <person name="Cao W.C."/>
        </authorList>
    </citation>
    <scope>NUCLEOTIDE SEQUENCE [LARGE SCALE GENOMIC DNA]</scope>
    <source>
        <strain evidence="1">Iper-2018</strain>
    </source>
</reference>
<name>A0AC60QW70_IXOPE</name>
<sequence length="194" mass="20293">MATSSAEDPQEDKGDRNGGSAGDGHDDMWDEFCKNFVASSCSSSTHKKCSWRRPLPTIKVPSGEEEITDADMSRGANSGSDVVWLEAARIKIPFIEFTQIGETGSLGGVVALLTLNFVAMGSGLQGGETTLGRASVGGLAEEGSRCPRSDGQDDDGRGGHGWDLVLPFLGQETKFGGLTSGTTASSCFGFFDEG</sequence>
<dbReference type="EMBL" id="JABSTQ010004442">
    <property type="protein sequence ID" value="KAG0442157.1"/>
    <property type="molecule type" value="Genomic_DNA"/>
</dbReference>
<evidence type="ECO:0000313" key="2">
    <source>
        <dbReference type="Proteomes" id="UP000805193"/>
    </source>
</evidence>
<gene>
    <name evidence="1" type="ORF">HPB47_015769</name>
</gene>
<dbReference type="Proteomes" id="UP000805193">
    <property type="component" value="Unassembled WGS sequence"/>
</dbReference>
<evidence type="ECO:0000313" key="1">
    <source>
        <dbReference type="EMBL" id="KAG0442157.1"/>
    </source>
</evidence>
<organism evidence="1 2">
    <name type="scientific">Ixodes persulcatus</name>
    <name type="common">Taiga tick</name>
    <dbReference type="NCBI Taxonomy" id="34615"/>
    <lineage>
        <taxon>Eukaryota</taxon>
        <taxon>Metazoa</taxon>
        <taxon>Ecdysozoa</taxon>
        <taxon>Arthropoda</taxon>
        <taxon>Chelicerata</taxon>
        <taxon>Arachnida</taxon>
        <taxon>Acari</taxon>
        <taxon>Parasitiformes</taxon>
        <taxon>Ixodida</taxon>
        <taxon>Ixodoidea</taxon>
        <taxon>Ixodidae</taxon>
        <taxon>Ixodinae</taxon>
        <taxon>Ixodes</taxon>
    </lineage>
</organism>
<accession>A0AC60QW70</accession>
<protein>
    <submittedName>
        <fullName evidence="1">Uncharacterized protein</fullName>
    </submittedName>
</protein>